<keyword evidence="5" id="KW-0676">Redox-active center</keyword>
<dbReference type="InterPro" id="IPR050097">
    <property type="entry name" value="Ferredoxin-NADP_redctase_2"/>
</dbReference>
<dbReference type="InterPro" id="IPR036188">
    <property type="entry name" value="FAD/NAD-bd_sf"/>
</dbReference>
<keyword evidence="1" id="KW-0285">Flavoprotein</keyword>
<keyword evidence="2" id="KW-0274">FAD</keyword>
<sequence>MYDLIIIGGGPAAVAAGVYAARKKLKTLLITESFGGQSIVSDNIENWIGEKIITGFDLAKKLEEHVRAQESIEIKMPERVTKVSEIPCADGSPSPAGFGGASKRPCDFLIETDKGGSYETKAVIVTSGSRRRRLGVPGEGKFEGKGVAFCATCDAPVFSGKRVAVVGGGNAGLEAVVDLFPYAAEIYLLHRGDQLKGDPVTQEEIRKNPKVKIVLNAGTQEVLGDTFVTGLRYKDLKSGDMKELALDGVFVEIGAVPNSEIVKDIVQLNQFGEIVIDHKTSATSKPGIFAAGDVTDEMYKQNNISVGDGVTAALSAYVYLLGLKKHSAAAEMPNAAGSE</sequence>
<evidence type="ECO:0000313" key="7">
    <source>
        <dbReference type="EMBL" id="OHA08731.1"/>
    </source>
</evidence>
<name>A0A1G2LD19_9BACT</name>
<gene>
    <name evidence="7" type="ORF">A3B37_02675</name>
</gene>
<protein>
    <recommendedName>
        <fullName evidence="6">FAD/NAD(P)-binding domain-containing protein</fullName>
    </recommendedName>
</protein>
<dbReference type="PRINTS" id="PR00469">
    <property type="entry name" value="PNDRDTASEII"/>
</dbReference>
<keyword evidence="3" id="KW-0560">Oxidoreductase</keyword>
<organism evidence="7 8">
    <name type="scientific">Candidatus Sungbacteria bacterium RIFCSPLOWO2_01_FULL_59_16</name>
    <dbReference type="NCBI Taxonomy" id="1802280"/>
    <lineage>
        <taxon>Bacteria</taxon>
        <taxon>Candidatus Sungiibacteriota</taxon>
    </lineage>
</organism>
<dbReference type="Proteomes" id="UP000176705">
    <property type="component" value="Unassembled WGS sequence"/>
</dbReference>
<evidence type="ECO:0000256" key="3">
    <source>
        <dbReference type="ARBA" id="ARBA00023002"/>
    </source>
</evidence>
<dbReference type="InterPro" id="IPR023753">
    <property type="entry name" value="FAD/NAD-binding_dom"/>
</dbReference>
<dbReference type="PRINTS" id="PR00368">
    <property type="entry name" value="FADPNR"/>
</dbReference>
<dbReference type="SUPFAM" id="SSF51905">
    <property type="entry name" value="FAD/NAD(P)-binding domain"/>
    <property type="match status" value="1"/>
</dbReference>
<evidence type="ECO:0000256" key="5">
    <source>
        <dbReference type="ARBA" id="ARBA00023284"/>
    </source>
</evidence>
<accession>A0A1G2LD19</accession>
<dbReference type="GO" id="GO:0016668">
    <property type="term" value="F:oxidoreductase activity, acting on a sulfur group of donors, NAD(P) as acceptor"/>
    <property type="evidence" value="ECO:0007669"/>
    <property type="project" value="UniProtKB-ARBA"/>
</dbReference>
<dbReference type="InterPro" id="IPR008255">
    <property type="entry name" value="Pyr_nucl-diS_OxRdtase_2_AS"/>
</dbReference>
<evidence type="ECO:0000256" key="4">
    <source>
        <dbReference type="ARBA" id="ARBA00023157"/>
    </source>
</evidence>
<reference evidence="7 8" key="1">
    <citation type="journal article" date="2016" name="Nat. Commun.">
        <title>Thousands of microbial genomes shed light on interconnected biogeochemical processes in an aquifer system.</title>
        <authorList>
            <person name="Anantharaman K."/>
            <person name="Brown C.T."/>
            <person name="Hug L.A."/>
            <person name="Sharon I."/>
            <person name="Castelle C.J."/>
            <person name="Probst A.J."/>
            <person name="Thomas B.C."/>
            <person name="Singh A."/>
            <person name="Wilkins M.J."/>
            <person name="Karaoz U."/>
            <person name="Brodie E.L."/>
            <person name="Williams K.H."/>
            <person name="Hubbard S.S."/>
            <person name="Banfield J.F."/>
        </authorList>
    </citation>
    <scope>NUCLEOTIDE SEQUENCE [LARGE SCALE GENOMIC DNA]</scope>
</reference>
<dbReference type="STRING" id="1802280.A3B37_02675"/>
<dbReference type="EMBL" id="MHQS01000011">
    <property type="protein sequence ID" value="OHA08731.1"/>
    <property type="molecule type" value="Genomic_DNA"/>
</dbReference>
<dbReference type="AlphaFoldDB" id="A0A1G2LD19"/>
<keyword evidence="4" id="KW-1015">Disulfide bond</keyword>
<proteinExistence type="predicted"/>
<dbReference type="Gene3D" id="3.50.50.60">
    <property type="entry name" value="FAD/NAD(P)-binding domain"/>
    <property type="match status" value="2"/>
</dbReference>
<dbReference type="PROSITE" id="PS00573">
    <property type="entry name" value="PYRIDINE_REDOX_2"/>
    <property type="match status" value="1"/>
</dbReference>
<dbReference type="PANTHER" id="PTHR48105">
    <property type="entry name" value="THIOREDOXIN REDUCTASE 1-RELATED-RELATED"/>
    <property type="match status" value="1"/>
</dbReference>
<evidence type="ECO:0000313" key="8">
    <source>
        <dbReference type="Proteomes" id="UP000176705"/>
    </source>
</evidence>
<evidence type="ECO:0000256" key="1">
    <source>
        <dbReference type="ARBA" id="ARBA00022630"/>
    </source>
</evidence>
<comment type="caution">
    <text evidence="7">The sequence shown here is derived from an EMBL/GenBank/DDBJ whole genome shotgun (WGS) entry which is preliminary data.</text>
</comment>
<evidence type="ECO:0000259" key="6">
    <source>
        <dbReference type="Pfam" id="PF07992"/>
    </source>
</evidence>
<evidence type="ECO:0000256" key="2">
    <source>
        <dbReference type="ARBA" id="ARBA00022827"/>
    </source>
</evidence>
<feature type="domain" description="FAD/NAD(P)-binding" evidence="6">
    <location>
        <begin position="2"/>
        <end position="301"/>
    </location>
</feature>
<dbReference type="Pfam" id="PF07992">
    <property type="entry name" value="Pyr_redox_2"/>
    <property type="match status" value="1"/>
</dbReference>